<reference evidence="5" key="2">
    <citation type="submission" date="2017-02" db="UniProtKB">
        <authorList>
            <consortium name="WormBaseParasite"/>
        </authorList>
    </citation>
    <scope>IDENTIFICATION</scope>
</reference>
<dbReference type="SUPFAM" id="SSF51735">
    <property type="entry name" value="NAD(P)-binding Rossmann-fold domains"/>
    <property type="match status" value="1"/>
</dbReference>
<dbReference type="Proteomes" id="UP000035642">
    <property type="component" value="Unassembled WGS sequence"/>
</dbReference>
<dbReference type="GO" id="GO:0006633">
    <property type="term" value="P:fatty acid biosynthetic process"/>
    <property type="evidence" value="ECO:0007669"/>
    <property type="project" value="TreeGrafter"/>
</dbReference>
<dbReference type="Pfam" id="PF08659">
    <property type="entry name" value="KR"/>
    <property type="match status" value="1"/>
</dbReference>
<dbReference type="InterPro" id="IPR014031">
    <property type="entry name" value="Ketoacyl_synth_C"/>
</dbReference>
<sequence>EVRVVSKCYDGATISSAKALVGHSEAASGIVSLIHSLLQMKHNYRSNQVHFKCPNPKIDFSNLVVPIVGEECAVNRFAINNFGFSGTNCSIVVEKHPTKEARRKYLCKYCLAPISSKSKHSLQMMIDQWKVFVNECDQAILDICAKLQRVRSSYKYRHCILYNYKRQVVWETGKSVMDSEECAPRAGADFVDFFYGSGFESYCSRKGDLGGFCKLIISDSQGYNIPALMTPFQFHQFIANEYVRGRSINWSEYNPITVTDETVVPSYMFTNRRCWPFNEQFAYNFNSVEALQNTIYYKRTLVIARTVERNLALPVVNVGKAVNLSNLSYCAISEFQSSALENQTRIILFHPYSSSIDDALSLISIWKLLEVQRHFFLIIACRGNGTSYTEWTALCRTLASEHPLRYKFVSYSNLQDLEAELSYNDTYECVFYKDSRRYVERLVATTPKKTSYLAPKHLLITGGTGGIGRMIIRFLSPSKTTIITRSIKDYSHETFEGFVELVEWDSLTSDLPKEQYDMVVHCAGAVENALMESMDYSKFESVCKAKCRGLAKIFEVVKERSPKKIVIASSVAAVFGSVGQANYAFANGLMTSMAEKSALSTQVIHWGPWENVGMLQGKHFQKVRDQLSSGGWDVLKPSEALMILNSNATNVVVFR</sequence>
<dbReference type="InterPro" id="IPR013968">
    <property type="entry name" value="PKS_KR"/>
</dbReference>
<dbReference type="Gene3D" id="3.40.47.10">
    <property type="match status" value="1"/>
</dbReference>
<dbReference type="InterPro" id="IPR057326">
    <property type="entry name" value="KR_dom"/>
</dbReference>
<feature type="domain" description="Ketoreductase" evidence="3">
    <location>
        <begin position="456"/>
        <end position="612"/>
    </location>
</feature>
<protein>
    <submittedName>
        <fullName evidence="5">PKS_ER domain-containing protein</fullName>
    </submittedName>
</protein>
<dbReference type="InterPro" id="IPR036291">
    <property type="entry name" value="NAD(P)-bd_dom_sf"/>
</dbReference>
<accession>A0A0K0D8A6</accession>
<evidence type="ECO:0000256" key="2">
    <source>
        <dbReference type="ARBA" id="ARBA00022553"/>
    </source>
</evidence>
<dbReference type="Gene3D" id="3.40.50.720">
    <property type="entry name" value="NAD(P)-binding Rossmann-like Domain"/>
    <property type="match status" value="2"/>
</dbReference>
<dbReference type="Pfam" id="PF16197">
    <property type="entry name" value="KAsynt_C_assoc"/>
    <property type="match status" value="1"/>
</dbReference>
<evidence type="ECO:0000313" key="5">
    <source>
        <dbReference type="WBParaSite" id="ACAC_0000630101-mRNA-1"/>
    </source>
</evidence>
<keyword evidence="2" id="KW-0597">Phosphoprotein</keyword>
<dbReference type="WBParaSite" id="ACAC_0000630101-mRNA-1">
    <property type="protein sequence ID" value="ACAC_0000630101-mRNA-1"/>
    <property type="gene ID" value="ACAC_0000630101"/>
</dbReference>
<dbReference type="InterPro" id="IPR032821">
    <property type="entry name" value="PKS_assoc"/>
</dbReference>
<dbReference type="PANTHER" id="PTHR43775:SF37">
    <property type="entry name" value="SI:DKEY-61P9.11"/>
    <property type="match status" value="1"/>
</dbReference>
<dbReference type="InterPro" id="IPR016039">
    <property type="entry name" value="Thiolase-like"/>
</dbReference>
<reference evidence="4" key="1">
    <citation type="submission" date="2012-09" db="EMBL/GenBank/DDBJ databases">
        <authorList>
            <person name="Martin A.A."/>
        </authorList>
    </citation>
    <scope>NUCLEOTIDE SEQUENCE</scope>
</reference>
<organism evidence="4 5">
    <name type="scientific">Angiostrongylus cantonensis</name>
    <name type="common">Rat lungworm</name>
    <dbReference type="NCBI Taxonomy" id="6313"/>
    <lineage>
        <taxon>Eukaryota</taxon>
        <taxon>Metazoa</taxon>
        <taxon>Ecdysozoa</taxon>
        <taxon>Nematoda</taxon>
        <taxon>Chromadorea</taxon>
        <taxon>Rhabditida</taxon>
        <taxon>Rhabditina</taxon>
        <taxon>Rhabditomorpha</taxon>
        <taxon>Strongyloidea</taxon>
        <taxon>Metastrongylidae</taxon>
        <taxon>Angiostrongylus</taxon>
    </lineage>
</organism>
<dbReference type="AlphaFoldDB" id="A0A0K0D8A6"/>
<dbReference type="Gene3D" id="3.30.70.3290">
    <property type="match status" value="1"/>
</dbReference>
<proteinExistence type="predicted"/>
<evidence type="ECO:0000313" key="4">
    <source>
        <dbReference type="Proteomes" id="UP000035642"/>
    </source>
</evidence>
<dbReference type="PANTHER" id="PTHR43775">
    <property type="entry name" value="FATTY ACID SYNTHASE"/>
    <property type="match status" value="1"/>
</dbReference>
<evidence type="ECO:0000259" key="3">
    <source>
        <dbReference type="SMART" id="SM00822"/>
    </source>
</evidence>
<dbReference type="SUPFAM" id="SSF53901">
    <property type="entry name" value="Thiolase-like"/>
    <property type="match status" value="1"/>
</dbReference>
<dbReference type="STRING" id="6313.A0A0K0D8A6"/>
<dbReference type="SMART" id="SM00822">
    <property type="entry name" value="PKS_KR"/>
    <property type="match status" value="1"/>
</dbReference>
<dbReference type="GO" id="GO:0004312">
    <property type="term" value="F:fatty acid synthase activity"/>
    <property type="evidence" value="ECO:0007669"/>
    <property type="project" value="TreeGrafter"/>
</dbReference>
<keyword evidence="4" id="KW-1185">Reference proteome</keyword>
<dbReference type="Pfam" id="PF02801">
    <property type="entry name" value="Ketoacyl-synt_C"/>
    <property type="match status" value="1"/>
</dbReference>
<evidence type="ECO:0000256" key="1">
    <source>
        <dbReference type="ARBA" id="ARBA00022450"/>
    </source>
</evidence>
<name>A0A0K0D8A6_ANGCA</name>
<dbReference type="InterPro" id="IPR050091">
    <property type="entry name" value="PKS_NRPS_Biosynth_Enz"/>
</dbReference>
<keyword evidence="1" id="KW-0596">Phosphopantetheine</keyword>